<dbReference type="RefSeq" id="XP_018259870.1">
    <property type="nucleotide sequence ID" value="XM_018411202.1"/>
</dbReference>
<gene>
    <name evidence="3" type="ORF">I303_07942</name>
    <name evidence="4" type="ORF">I303_107949</name>
</gene>
<feature type="compositionally biased region" description="Low complexity" evidence="1">
    <location>
        <begin position="176"/>
        <end position="186"/>
    </location>
</feature>
<organism evidence="3">
    <name type="scientific">Kwoniella dejecticola CBS 10117</name>
    <dbReference type="NCBI Taxonomy" id="1296121"/>
    <lineage>
        <taxon>Eukaryota</taxon>
        <taxon>Fungi</taxon>
        <taxon>Dikarya</taxon>
        <taxon>Basidiomycota</taxon>
        <taxon>Agaricomycotina</taxon>
        <taxon>Tremellomycetes</taxon>
        <taxon>Tremellales</taxon>
        <taxon>Cryptococcaceae</taxon>
        <taxon>Kwoniella</taxon>
    </lineage>
</organism>
<sequence>MRFFAIAAALATIVGTQASPILGLGNLFHHPHNSTSGAISASAGVSATRSARFPSSTSTSIGHFNLTQVLEEHHVDLSNLRGLNVTRLLGEFGITLPANLNLDSIVEDLENRFGHHHNTTRPSRTRSSGRPSSTLSASATSSVSTTSTFVPSSISSASLSASDSISLPVISASASASADVSTSTSAIPSAVASSTISASGTHDEDAGIPGPSDVSA</sequence>
<feature type="compositionally biased region" description="Low complexity" evidence="1">
    <location>
        <begin position="120"/>
        <end position="141"/>
    </location>
</feature>
<proteinExistence type="predicted"/>
<feature type="signal peptide" evidence="2">
    <location>
        <begin position="1"/>
        <end position="18"/>
    </location>
</feature>
<dbReference type="KEGG" id="kdj:28971641"/>
<evidence type="ECO:0000313" key="4">
    <source>
        <dbReference type="EMBL" id="WWC65331.1"/>
    </source>
</evidence>
<dbReference type="EMBL" id="KI894036">
    <property type="protein sequence ID" value="OBR82028.1"/>
    <property type="molecule type" value="Genomic_DNA"/>
</dbReference>
<dbReference type="GeneID" id="28971641"/>
<keyword evidence="5" id="KW-1185">Reference proteome</keyword>
<dbReference type="EMBL" id="CP144539">
    <property type="protein sequence ID" value="WWC65331.1"/>
    <property type="molecule type" value="Genomic_DNA"/>
</dbReference>
<reference evidence="3" key="1">
    <citation type="submission" date="2013-07" db="EMBL/GenBank/DDBJ databases">
        <title>The Genome Sequence of Cryptococcus dejecticola CBS10117.</title>
        <authorList>
            <consortium name="The Broad Institute Genome Sequencing Platform"/>
            <person name="Cuomo C."/>
            <person name="Litvintseva A."/>
            <person name="Chen Y."/>
            <person name="Heitman J."/>
            <person name="Sun S."/>
            <person name="Springer D."/>
            <person name="Dromer F."/>
            <person name="Young S.K."/>
            <person name="Zeng Q."/>
            <person name="Gargeya S."/>
            <person name="Fitzgerald M."/>
            <person name="Abouelleil A."/>
            <person name="Alvarado L."/>
            <person name="Berlin A.M."/>
            <person name="Chapman S.B."/>
            <person name="Dewar J."/>
            <person name="Goldberg J."/>
            <person name="Griggs A."/>
            <person name="Gujja S."/>
            <person name="Hansen M."/>
            <person name="Howarth C."/>
            <person name="Imamovic A."/>
            <person name="Larimer J."/>
            <person name="McCowan C."/>
            <person name="Murphy C."/>
            <person name="Pearson M."/>
            <person name="Priest M."/>
            <person name="Roberts A."/>
            <person name="Saif S."/>
            <person name="Shea T."/>
            <person name="Sykes S."/>
            <person name="Wortman J."/>
            <person name="Nusbaum C."/>
            <person name="Birren B."/>
        </authorList>
    </citation>
    <scope>NUCLEOTIDE SEQUENCE [LARGE SCALE GENOMIC DNA]</scope>
    <source>
        <strain evidence="3">CBS 10117</strain>
    </source>
</reference>
<dbReference type="Proteomes" id="UP000078595">
    <property type="component" value="Chromosome 10"/>
</dbReference>
<accession>A0A1A5ZW42</accession>
<protein>
    <submittedName>
        <fullName evidence="3">Uncharacterized protein</fullName>
    </submittedName>
</protein>
<evidence type="ECO:0000256" key="2">
    <source>
        <dbReference type="SAM" id="SignalP"/>
    </source>
</evidence>
<evidence type="ECO:0000313" key="3">
    <source>
        <dbReference type="EMBL" id="OBR82028.1"/>
    </source>
</evidence>
<dbReference type="AlphaFoldDB" id="A0A1A5ZW42"/>
<keyword evidence="2" id="KW-0732">Signal</keyword>
<reference evidence="4" key="3">
    <citation type="submission" date="2024-02" db="EMBL/GenBank/DDBJ databases">
        <title>Comparative genomics of Cryptococcus and Kwoniella reveals pathogenesis evolution and contrasting modes of karyotype evolution via chromosome fusion or intercentromeric recombination.</title>
        <authorList>
            <person name="Coelho M.A."/>
            <person name="David-Palma M."/>
            <person name="Shea T."/>
            <person name="Bowers K."/>
            <person name="McGinley-Smith S."/>
            <person name="Mohammad A.W."/>
            <person name="Gnirke A."/>
            <person name="Yurkov A.M."/>
            <person name="Nowrousian M."/>
            <person name="Sun S."/>
            <person name="Cuomo C.A."/>
            <person name="Heitman J."/>
        </authorList>
    </citation>
    <scope>NUCLEOTIDE SEQUENCE</scope>
    <source>
        <strain evidence="4">CBS 10117</strain>
    </source>
</reference>
<evidence type="ECO:0000313" key="5">
    <source>
        <dbReference type="Proteomes" id="UP000078595"/>
    </source>
</evidence>
<name>A0A1A5ZW42_9TREE</name>
<feature type="region of interest" description="Disordered" evidence="1">
    <location>
        <begin position="114"/>
        <end position="141"/>
    </location>
</feature>
<feature type="region of interest" description="Disordered" evidence="1">
    <location>
        <begin position="176"/>
        <end position="216"/>
    </location>
</feature>
<dbReference type="OrthoDB" id="2565085at2759"/>
<feature type="compositionally biased region" description="Polar residues" evidence="1">
    <location>
        <begin position="191"/>
        <end position="200"/>
    </location>
</feature>
<feature type="chain" id="PRO_5008341898" evidence="2">
    <location>
        <begin position="19"/>
        <end position="216"/>
    </location>
</feature>
<dbReference type="VEuPathDB" id="FungiDB:I303_07942"/>
<evidence type="ECO:0000256" key="1">
    <source>
        <dbReference type="SAM" id="MobiDB-lite"/>
    </source>
</evidence>
<reference evidence="4" key="2">
    <citation type="submission" date="2013-07" db="EMBL/GenBank/DDBJ databases">
        <authorList>
            <consortium name="The Broad Institute Genome Sequencing Platform"/>
            <person name="Cuomo C."/>
            <person name="Litvintseva A."/>
            <person name="Chen Y."/>
            <person name="Heitman J."/>
            <person name="Sun S."/>
            <person name="Springer D."/>
            <person name="Dromer F."/>
            <person name="Young S.K."/>
            <person name="Zeng Q."/>
            <person name="Gargeya S."/>
            <person name="Fitzgerald M."/>
            <person name="Abouelleil A."/>
            <person name="Alvarado L."/>
            <person name="Berlin A.M."/>
            <person name="Chapman S.B."/>
            <person name="Dewar J."/>
            <person name="Goldberg J."/>
            <person name="Griggs A."/>
            <person name="Gujja S."/>
            <person name="Hansen M."/>
            <person name="Howarth C."/>
            <person name="Imamovic A."/>
            <person name="Larimer J."/>
            <person name="McCowan C."/>
            <person name="Murphy C."/>
            <person name="Pearson M."/>
            <person name="Priest M."/>
            <person name="Roberts A."/>
            <person name="Saif S."/>
            <person name="Shea T."/>
            <person name="Sykes S."/>
            <person name="Wortman J."/>
            <person name="Nusbaum C."/>
            <person name="Birren B."/>
        </authorList>
    </citation>
    <scope>NUCLEOTIDE SEQUENCE</scope>
    <source>
        <strain evidence="4">CBS 10117</strain>
    </source>
</reference>